<dbReference type="Pfam" id="PF14270">
    <property type="entry name" value="DUF4358"/>
    <property type="match status" value="1"/>
</dbReference>
<dbReference type="RefSeq" id="WP_120106025.1">
    <property type="nucleotide sequence ID" value="NZ_QXQB01000001.1"/>
</dbReference>
<feature type="chain" id="PRO_5038415499" evidence="2">
    <location>
        <begin position="24"/>
        <end position="196"/>
    </location>
</feature>
<keyword evidence="4" id="KW-1185">Reference proteome</keyword>
<keyword evidence="2" id="KW-0732">Signal</keyword>
<dbReference type="InterPro" id="IPR025648">
    <property type="entry name" value="DUF4358"/>
</dbReference>
<evidence type="ECO:0000256" key="1">
    <source>
        <dbReference type="SAM" id="MobiDB-lite"/>
    </source>
</evidence>
<sequence>MKKTAMSLLVVTALLGSLLTACSGNSNNNGATPPATNTPIASESPTPSPSPSDVPDNTEKPDDNKADSSTDKIMKAMLDKIEQPGLMDLTKDDIDTYYVIDTDLIDEFTIKTPAFNLSSNEIAIVKVKDNKDIAEIKKSMEQRAADVQRMFENYLPEPYKLAQNYKIATEGDYVLFLISEKADELEKAFKEAAAKA</sequence>
<dbReference type="Proteomes" id="UP000267798">
    <property type="component" value="Unassembled WGS sequence"/>
</dbReference>
<feature type="signal peptide" evidence="2">
    <location>
        <begin position="1"/>
        <end position="23"/>
    </location>
</feature>
<protein>
    <submittedName>
        <fullName evidence="3">DUF4358 domain-containing protein</fullName>
    </submittedName>
</protein>
<feature type="region of interest" description="Disordered" evidence="1">
    <location>
        <begin position="29"/>
        <end position="70"/>
    </location>
</feature>
<reference evidence="3 4" key="1">
    <citation type="submission" date="2018-09" db="EMBL/GenBank/DDBJ databases">
        <title>Paenibacillus aracenensis nov. sp. isolated from a cave in southern Spain.</title>
        <authorList>
            <person name="Jurado V."/>
            <person name="Gutierrez-Patricio S."/>
            <person name="Gonzalez-Pimentel J.L."/>
            <person name="Miller A.Z."/>
            <person name="Laiz L."/>
            <person name="Saiz-Jimenez C."/>
        </authorList>
    </citation>
    <scope>NUCLEOTIDE SEQUENCE [LARGE SCALE GENOMIC DNA]</scope>
    <source>
        <strain evidence="3 4">JCM 19203</strain>
    </source>
</reference>
<gene>
    <name evidence="3" type="ORF">D3P09_00270</name>
</gene>
<name>A0A3A6PL91_9BACL</name>
<organism evidence="3 4">
    <name type="scientific">Paenibacillus pinisoli</name>
    <dbReference type="NCBI Taxonomy" id="1276110"/>
    <lineage>
        <taxon>Bacteria</taxon>
        <taxon>Bacillati</taxon>
        <taxon>Bacillota</taxon>
        <taxon>Bacilli</taxon>
        <taxon>Bacillales</taxon>
        <taxon>Paenibacillaceae</taxon>
        <taxon>Paenibacillus</taxon>
    </lineage>
</organism>
<accession>A0A3A6PL91</accession>
<evidence type="ECO:0000313" key="4">
    <source>
        <dbReference type="Proteomes" id="UP000267798"/>
    </source>
</evidence>
<feature type="compositionally biased region" description="Basic and acidic residues" evidence="1">
    <location>
        <begin position="57"/>
        <end position="70"/>
    </location>
</feature>
<dbReference type="PROSITE" id="PS51257">
    <property type="entry name" value="PROKAR_LIPOPROTEIN"/>
    <property type="match status" value="1"/>
</dbReference>
<comment type="caution">
    <text evidence="3">The sequence shown here is derived from an EMBL/GenBank/DDBJ whole genome shotgun (WGS) entry which is preliminary data.</text>
</comment>
<feature type="compositionally biased region" description="Low complexity" evidence="1">
    <location>
        <begin position="29"/>
        <end position="45"/>
    </location>
</feature>
<evidence type="ECO:0000256" key="2">
    <source>
        <dbReference type="SAM" id="SignalP"/>
    </source>
</evidence>
<dbReference type="OrthoDB" id="2605982at2"/>
<dbReference type="AlphaFoldDB" id="A0A3A6PL91"/>
<dbReference type="EMBL" id="QXQB01000001">
    <property type="protein sequence ID" value="RJX40496.1"/>
    <property type="molecule type" value="Genomic_DNA"/>
</dbReference>
<proteinExistence type="predicted"/>
<evidence type="ECO:0000313" key="3">
    <source>
        <dbReference type="EMBL" id="RJX40496.1"/>
    </source>
</evidence>